<evidence type="ECO:0000313" key="2">
    <source>
        <dbReference type="Proteomes" id="UP001283361"/>
    </source>
</evidence>
<organism evidence="1 2">
    <name type="scientific">Elysia crispata</name>
    <name type="common">lettuce slug</name>
    <dbReference type="NCBI Taxonomy" id="231223"/>
    <lineage>
        <taxon>Eukaryota</taxon>
        <taxon>Metazoa</taxon>
        <taxon>Spiralia</taxon>
        <taxon>Lophotrochozoa</taxon>
        <taxon>Mollusca</taxon>
        <taxon>Gastropoda</taxon>
        <taxon>Heterobranchia</taxon>
        <taxon>Euthyneura</taxon>
        <taxon>Panpulmonata</taxon>
        <taxon>Sacoglossa</taxon>
        <taxon>Placobranchoidea</taxon>
        <taxon>Plakobranchidae</taxon>
        <taxon>Elysia</taxon>
    </lineage>
</organism>
<keyword evidence="2" id="KW-1185">Reference proteome</keyword>
<sequence>MRSRLMENQFVSPMLCAPDRWKTSLCHLYCVLQIDGEPVCGTCDVRSRLMGNQSASHIDGEPVCVTCMVRSRLMENQFVSPVMCAPDL</sequence>
<protein>
    <submittedName>
        <fullName evidence="1">Uncharacterized protein</fullName>
    </submittedName>
</protein>
<comment type="caution">
    <text evidence="1">The sequence shown here is derived from an EMBL/GenBank/DDBJ whole genome shotgun (WGS) entry which is preliminary data.</text>
</comment>
<evidence type="ECO:0000313" key="1">
    <source>
        <dbReference type="EMBL" id="KAK3771596.1"/>
    </source>
</evidence>
<reference evidence="1" key="1">
    <citation type="journal article" date="2023" name="G3 (Bethesda)">
        <title>A reference genome for the long-term kleptoplast-retaining sea slug Elysia crispata morphotype clarki.</title>
        <authorList>
            <person name="Eastman K.E."/>
            <person name="Pendleton A.L."/>
            <person name="Shaikh M.A."/>
            <person name="Suttiyut T."/>
            <person name="Ogas R."/>
            <person name="Tomko P."/>
            <person name="Gavelis G."/>
            <person name="Widhalm J.R."/>
            <person name="Wisecaver J.H."/>
        </authorList>
    </citation>
    <scope>NUCLEOTIDE SEQUENCE</scope>
    <source>
        <strain evidence="1">ECLA1</strain>
    </source>
</reference>
<dbReference type="Proteomes" id="UP001283361">
    <property type="component" value="Unassembled WGS sequence"/>
</dbReference>
<gene>
    <name evidence="1" type="ORF">RRG08_041684</name>
</gene>
<dbReference type="EMBL" id="JAWDGP010003703">
    <property type="protein sequence ID" value="KAK3771596.1"/>
    <property type="molecule type" value="Genomic_DNA"/>
</dbReference>
<dbReference type="AlphaFoldDB" id="A0AAE0ZMM8"/>
<proteinExistence type="predicted"/>
<feature type="non-terminal residue" evidence="1">
    <location>
        <position position="1"/>
    </location>
</feature>
<name>A0AAE0ZMM8_9GAST</name>
<accession>A0AAE0ZMM8</accession>